<evidence type="ECO:0000256" key="6">
    <source>
        <dbReference type="ARBA" id="ARBA00023125"/>
    </source>
</evidence>
<dbReference type="GO" id="GO:0003678">
    <property type="term" value="F:DNA helicase activity"/>
    <property type="evidence" value="ECO:0007669"/>
    <property type="project" value="UniProtKB-EC"/>
</dbReference>
<evidence type="ECO:0000256" key="7">
    <source>
        <dbReference type="ARBA" id="ARBA00023204"/>
    </source>
</evidence>
<reference evidence="11 12" key="1">
    <citation type="submission" date="2024-12" db="EMBL/GenBank/DDBJ databases">
        <authorList>
            <person name="Lee Y."/>
        </authorList>
    </citation>
    <scope>NUCLEOTIDE SEQUENCE [LARGE SCALE GENOMIC DNA]</scope>
    <source>
        <strain evidence="11 12">03SUJ4</strain>
    </source>
</reference>
<dbReference type="SUPFAM" id="SSF52540">
    <property type="entry name" value="P-loop containing nucleoside triphosphate hydrolases"/>
    <property type="match status" value="2"/>
</dbReference>
<dbReference type="PANTHER" id="PTHR47964:SF1">
    <property type="entry name" value="ATP-DEPENDENT DNA HELICASE HOMOLOG RECG, CHLOROPLASTIC"/>
    <property type="match status" value="1"/>
</dbReference>
<evidence type="ECO:0000259" key="10">
    <source>
        <dbReference type="PROSITE" id="PS51194"/>
    </source>
</evidence>
<dbReference type="PANTHER" id="PTHR47964">
    <property type="entry name" value="ATP-DEPENDENT DNA HELICASE HOMOLOG RECG, CHLOROPLASTIC"/>
    <property type="match status" value="1"/>
</dbReference>
<dbReference type="InterPro" id="IPR011545">
    <property type="entry name" value="DEAD/DEAH_box_helicase_dom"/>
</dbReference>
<dbReference type="NCBIfam" id="NF008165">
    <property type="entry name" value="PRK10917.1-3"/>
    <property type="match status" value="1"/>
</dbReference>
<feature type="domain" description="Helicase C-terminal" evidence="10">
    <location>
        <begin position="548"/>
        <end position="696"/>
    </location>
</feature>
<evidence type="ECO:0000313" key="12">
    <source>
        <dbReference type="Proteomes" id="UP001634747"/>
    </source>
</evidence>
<dbReference type="Pfam" id="PF00271">
    <property type="entry name" value="Helicase_C"/>
    <property type="match status" value="1"/>
</dbReference>
<organism evidence="11 12">
    <name type="scientific">Terriglobus aquaticus</name>
    <dbReference type="NCBI Taxonomy" id="940139"/>
    <lineage>
        <taxon>Bacteria</taxon>
        <taxon>Pseudomonadati</taxon>
        <taxon>Acidobacteriota</taxon>
        <taxon>Terriglobia</taxon>
        <taxon>Terriglobales</taxon>
        <taxon>Acidobacteriaceae</taxon>
        <taxon>Terriglobus</taxon>
    </lineage>
</organism>
<dbReference type="Proteomes" id="UP001634747">
    <property type="component" value="Unassembled WGS sequence"/>
</dbReference>
<dbReference type="SMART" id="SM00490">
    <property type="entry name" value="HELICc"/>
    <property type="match status" value="1"/>
</dbReference>
<dbReference type="Pfam" id="PF19833">
    <property type="entry name" value="RecG_dom3_C"/>
    <property type="match status" value="1"/>
</dbReference>
<dbReference type="SUPFAM" id="SSF50249">
    <property type="entry name" value="Nucleic acid-binding proteins"/>
    <property type="match status" value="1"/>
</dbReference>
<keyword evidence="3 11" id="KW-0378">Hydrolase</keyword>
<dbReference type="InterPro" id="IPR045562">
    <property type="entry name" value="RecG_dom3_C"/>
</dbReference>
<dbReference type="InterPro" id="IPR033454">
    <property type="entry name" value="RecG_wedge"/>
</dbReference>
<dbReference type="InterPro" id="IPR012340">
    <property type="entry name" value="NA-bd_OB-fold"/>
</dbReference>
<dbReference type="CDD" id="cd04488">
    <property type="entry name" value="RecG_wedge_OBF"/>
    <property type="match status" value="1"/>
</dbReference>
<dbReference type="InterPro" id="IPR001650">
    <property type="entry name" value="Helicase_C-like"/>
</dbReference>
<evidence type="ECO:0000259" key="9">
    <source>
        <dbReference type="PROSITE" id="PS51192"/>
    </source>
</evidence>
<proteinExistence type="predicted"/>
<evidence type="ECO:0000256" key="2">
    <source>
        <dbReference type="ARBA" id="ARBA00022763"/>
    </source>
</evidence>
<dbReference type="RefSeq" id="WP_263413214.1">
    <property type="nucleotide sequence ID" value="NZ_BAABBH010000001.1"/>
</dbReference>
<dbReference type="Pfam" id="PF00270">
    <property type="entry name" value="DEAD"/>
    <property type="match status" value="1"/>
</dbReference>
<dbReference type="InterPro" id="IPR014001">
    <property type="entry name" value="Helicase_ATP-bd"/>
</dbReference>
<keyword evidence="7" id="KW-0234">DNA repair</keyword>
<keyword evidence="2" id="KW-0227">DNA damage</keyword>
<keyword evidence="6" id="KW-0238">DNA-binding</keyword>
<dbReference type="EMBL" id="JBJYXY010000001">
    <property type="protein sequence ID" value="MFN2975256.1"/>
    <property type="molecule type" value="Genomic_DNA"/>
</dbReference>
<dbReference type="Gene3D" id="2.40.50.140">
    <property type="entry name" value="Nucleic acid-binding proteins"/>
    <property type="match status" value="1"/>
</dbReference>
<name>A0ABW9KHJ4_9BACT</name>
<evidence type="ECO:0000313" key="11">
    <source>
        <dbReference type="EMBL" id="MFN2975256.1"/>
    </source>
</evidence>
<evidence type="ECO:0000256" key="5">
    <source>
        <dbReference type="ARBA" id="ARBA00022840"/>
    </source>
</evidence>
<evidence type="ECO:0000256" key="3">
    <source>
        <dbReference type="ARBA" id="ARBA00022801"/>
    </source>
</evidence>
<dbReference type="GO" id="GO:0016787">
    <property type="term" value="F:hydrolase activity"/>
    <property type="evidence" value="ECO:0007669"/>
    <property type="project" value="UniProtKB-KW"/>
</dbReference>
<dbReference type="Gene3D" id="3.40.50.300">
    <property type="entry name" value="P-loop containing nucleotide triphosphate hydrolases"/>
    <property type="match status" value="2"/>
</dbReference>
<sequence length="764" mass="84680">MIALGTPVQQLKGVGPRNGEALARRGVHTVEDLLYHLPFRYEDRLHPKPLSELVAGETASIIAEVRGSALLYTRRQPIFELTVGHGLQSLTASWFGGVYLKDRFKLGDMVALYGRAEPSRSQGGRFKMIQPQFEVLPAASGDSDPLERLLEVGRIVPVYESLGGTTQSGARLTSRWARRLLWQVLEALAQGPPIPEVLPSAMLQRLGLPGRLQALRETHFPPEGTPMQELQEFRTAAQQRLVFEELFYLELGLELKRKRLRERDGTAFQTGELVRDALKQVLPFRPTAAQKRVLREIVDDMRKPTPMRRLLQGDVGSGKTIVALQAALIAIENGSQAVLMAPTEILATQHYLSAKKLLAKGARRYQVTLLTGALDDASKRSARARILRGEAELIIGTQALIQEKVDFANLGLVIVDEQHRFGVRQRFTLMKKPGGNEPDVLVMTATPIPRTLAMTIYGDLDVSVIDELPPGRTPVVTRRVGQQKASEVWEFVRKQVQRGRQAYVVYPLVEGPSEDQPQLDFAAEAAPIDTKSAAKKSAAKKGARRGAAAKQAALAGMDARAPLRSAVEMYDDLRHGAFADLRVGLLHGRMAADEKEATMGRFQRGEIDILIATTVIEVGVDVPNATVMVIEHAERFGLAQMHQLRGRVGRGAAKSYCVLMTGERVSEEAEQRLDAMVRSQNGFELAELDLQQRGPGEFFGTRQAGMPDLRVASLLRDRRMLEIAKAEAQDLAAGRLHDMTDAEREMVRTQLKEQWQRRYGLVEA</sequence>
<evidence type="ECO:0000256" key="1">
    <source>
        <dbReference type="ARBA" id="ARBA00022741"/>
    </source>
</evidence>
<dbReference type="InterPro" id="IPR027417">
    <property type="entry name" value="P-loop_NTPase"/>
</dbReference>
<feature type="domain" description="Helicase ATP-binding" evidence="9">
    <location>
        <begin position="300"/>
        <end position="465"/>
    </location>
</feature>
<evidence type="ECO:0000256" key="8">
    <source>
        <dbReference type="ARBA" id="ARBA00049819"/>
    </source>
</evidence>
<keyword evidence="4 11" id="KW-0347">Helicase</keyword>
<keyword evidence="1" id="KW-0547">Nucleotide-binding</keyword>
<dbReference type="CDD" id="cd17992">
    <property type="entry name" value="DEXHc_RecG"/>
    <property type="match status" value="1"/>
</dbReference>
<dbReference type="InterPro" id="IPR047112">
    <property type="entry name" value="RecG/Mfd"/>
</dbReference>
<gene>
    <name evidence="11" type="primary">recG</name>
    <name evidence="11" type="ORF">ACK2TP_05730</name>
</gene>
<comment type="caution">
    <text evidence="11">The sequence shown here is derived from an EMBL/GenBank/DDBJ whole genome shotgun (WGS) entry which is preliminary data.</text>
</comment>
<protein>
    <recommendedName>
        <fullName evidence="8">Probable DNA 3'-5' helicase RecG</fullName>
    </recommendedName>
</protein>
<dbReference type="Pfam" id="PF17191">
    <property type="entry name" value="RecG_wedge"/>
    <property type="match status" value="1"/>
</dbReference>
<dbReference type="PROSITE" id="PS51194">
    <property type="entry name" value="HELICASE_CTER"/>
    <property type="match status" value="1"/>
</dbReference>
<evidence type="ECO:0000256" key="4">
    <source>
        <dbReference type="ARBA" id="ARBA00022806"/>
    </source>
</evidence>
<dbReference type="PROSITE" id="PS51192">
    <property type="entry name" value="HELICASE_ATP_BIND_1"/>
    <property type="match status" value="1"/>
</dbReference>
<dbReference type="SMART" id="SM00487">
    <property type="entry name" value="DEXDc"/>
    <property type="match status" value="1"/>
</dbReference>
<keyword evidence="12" id="KW-1185">Reference proteome</keyword>
<accession>A0ABW9KHJ4</accession>
<keyword evidence="5" id="KW-0067">ATP-binding</keyword>